<accession>A0A183JBB4</accession>
<evidence type="ECO:0000256" key="1">
    <source>
        <dbReference type="SAM" id="Phobius"/>
    </source>
</evidence>
<evidence type="ECO:0000313" key="2">
    <source>
        <dbReference type="EMBL" id="VDP54680.1"/>
    </source>
</evidence>
<evidence type="ECO:0000313" key="4">
    <source>
        <dbReference type="WBParaSite" id="SBAD_0001357801-mRNA-1"/>
    </source>
</evidence>
<gene>
    <name evidence="2" type="ORF">SBAD_LOCUS13162</name>
</gene>
<proteinExistence type="predicted"/>
<protein>
    <submittedName>
        <fullName evidence="4">Secreted protein</fullName>
    </submittedName>
</protein>
<evidence type="ECO:0000313" key="3">
    <source>
        <dbReference type="Proteomes" id="UP000270296"/>
    </source>
</evidence>
<sequence length="161" mass="17750">MHRATTSPTFLSMRWIQLSKTCSARALPGCSALDNHEEPSRTLSSPSSSSLLSSFFLITDIVVAEVFHFLCLILVVVGLGRNPRLWPMKIAPTDCVEVRRRSSCVRSNSRVSCIKPPAWSSIGVSASGITSWVLDTDGKRDVKLTISQMMMTDKNIDATEF</sequence>
<reference evidence="2 3" key="2">
    <citation type="submission" date="2018-11" db="EMBL/GenBank/DDBJ databases">
        <authorList>
            <consortium name="Pathogen Informatics"/>
        </authorList>
    </citation>
    <scope>NUCLEOTIDE SEQUENCE [LARGE SCALE GENOMIC DNA]</scope>
</reference>
<dbReference type="EMBL" id="UZAM01020716">
    <property type="protein sequence ID" value="VDP54680.1"/>
    <property type="molecule type" value="Genomic_DNA"/>
</dbReference>
<dbReference type="AlphaFoldDB" id="A0A183JBB4"/>
<dbReference type="Proteomes" id="UP000270296">
    <property type="component" value="Unassembled WGS sequence"/>
</dbReference>
<feature type="transmembrane region" description="Helical" evidence="1">
    <location>
        <begin position="55"/>
        <end position="79"/>
    </location>
</feature>
<keyword evidence="1" id="KW-1133">Transmembrane helix</keyword>
<reference evidence="4" key="1">
    <citation type="submission" date="2016-06" db="UniProtKB">
        <authorList>
            <consortium name="WormBaseParasite"/>
        </authorList>
    </citation>
    <scope>IDENTIFICATION</scope>
</reference>
<keyword evidence="3" id="KW-1185">Reference proteome</keyword>
<organism evidence="4">
    <name type="scientific">Soboliphyme baturini</name>
    <dbReference type="NCBI Taxonomy" id="241478"/>
    <lineage>
        <taxon>Eukaryota</taxon>
        <taxon>Metazoa</taxon>
        <taxon>Ecdysozoa</taxon>
        <taxon>Nematoda</taxon>
        <taxon>Enoplea</taxon>
        <taxon>Dorylaimia</taxon>
        <taxon>Dioctophymatida</taxon>
        <taxon>Dioctophymatoidea</taxon>
        <taxon>Soboliphymatidae</taxon>
        <taxon>Soboliphyme</taxon>
    </lineage>
</organism>
<keyword evidence="1" id="KW-0472">Membrane</keyword>
<dbReference type="WBParaSite" id="SBAD_0001357801-mRNA-1">
    <property type="protein sequence ID" value="SBAD_0001357801-mRNA-1"/>
    <property type="gene ID" value="SBAD_0001357801"/>
</dbReference>
<keyword evidence="1" id="KW-0812">Transmembrane</keyword>
<name>A0A183JBB4_9BILA</name>